<accession>A0A5B7F453</accession>
<evidence type="ECO:0000256" key="1">
    <source>
        <dbReference type="SAM" id="MobiDB-lite"/>
    </source>
</evidence>
<keyword evidence="3" id="KW-1185">Reference proteome</keyword>
<reference evidence="2 3" key="1">
    <citation type="submission" date="2019-05" db="EMBL/GenBank/DDBJ databases">
        <title>Another draft genome of Portunus trituberculatus and its Hox gene families provides insights of decapod evolution.</title>
        <authorList>
            <person name="Jeong J.-H."/>
            <person name="Song I."/>
            <person name="Kim S."/>
            <person name="Choi T."/>
            <person name="Kim D."/>
            <person name="Ryu S."/>
            <person name="Kim W."/>
        </authorList>
    </citation>
    <scope>NUCLEOTIDE SEQUENCE [LARGE SCALE GENOMIC DNA]</scope>
    <source>
        <tissue evidence="2">Muscle</tissue>
    </source>
</reference>
<proteinExistence type="predicted"/>
<feature type="compositionally biased region" description="Polar residues" evidence="1">
    <location>
        <begin position="95"/>
        <end position="112"/>
    </location>
</feature>
<evidence type="ECO:0000313" key="3">
    <source>
        <dbReference type="Proteomes" id="UP000324222"/>
    </source>
</evidence>
<dbReference type="AlphaFoldDB" id="A0A5B7F453"/>
<dbReference type="EMBL" id="VSRR010005192">
    <property type="protein sequence ID" value="MPC41811.1"/>
    <property type="molecule type" value="Genomic_DNA"/>
</dbReference>
<sequence length="112" mass="12096">MARASLHAPPMAGLPYSDVIMLANAVLLCHDVTELGQWSRVLGWGATFERWGRWRPVAAARAPAPLCPPHTETLQHNTDLNPQAGQSQPPPAALNSPNNEALCLTTTPLLEK</sequence>
<feature type="compositionally biased region" description="Polar residues" evidence="1">
    <location>
        <begin position="72"/>
        <end position="81"/>
    </location>
</feature>
<evidence type="ECO:0000313" key="2">
    <source>
        <dbReference type="EMBL" id="MPC41811.1"/>
    </source>
</evidence>
<dbReference type="Proteomes" id="UP000324222">
    <property type="component" value="Unassembled WGS sequence"/>
</dbReference>
<comment type="caution">
    <text evidence="2">The sequence shown here is derived from an EMBL/GenBank/DDBJ whole genome shotgun (WGS) entry which is preliminary data.</text>
</comment>
<gene>
    <name evidence="2" type="ORF">E2C01_035417</name>
</gene>
<name>A0A5B7F453_PORTR</name>
<feature type="region of interest" description="Disordered" evidence="1">
    <location>
        <begin position="64"/>
        <end position="112"/>
    </location>
</feature>
<protein>
    <submittedName>
        <fullName evidence="2">Uncharacterized protein</fullName>
    </submittedName>
</protein>
<organism evidence="2 3">
    <name type="scientific">Portunus trituberculatus</name>
    <name type="common">Swimming crab</name>
    <name type="synonym">Neptunus trituberculatus</name>
    <dbReference type="NCBI Taxonomy" id="210409"/>
    <lineage>
        <taxon>Eukaryota</taxon>
        <taxon>Metazoa</taxon>
        <taxon>Ecdysozoa</taxon>
        <taxon>Arthropoda</taxon>
        <taxon>Crustacea</taxon>
        <taxon>Multicrustacea</taxon>
        <taxon>Malacostraca</taxon>
        <taxon>Eumalacostraca</taxon>
        <taxon>Eucarida</taxon>
        <taxon>Decapoda</taxon>
        <taxon>Pleocyemata</taxon>
        <taxon>Brachyura</taxon>
        <taxon>Eubrachyura</taxon>
        <taxon>Portunoidea</taxon>
        <taxon>Portunidae</taxon>
        <taxon>Portuninae</taxon>
        <taxon>Portunus</taxon>
    </lineage>
</organism>